<dbReference type="FunCoup" id="A0A0D0E2N9">
    <property type="interactions" value="241"/>
</dbReference>
<dbReference type="InterPro" id="IPR005749">
    <property type="entry name" value="Ribosomal_uL15_bac-type"/>
</dbReference>
<dbReference type="SUPFAM" id="SSF52080">
    <property type="entry name" value="Ribosomal proteins L15p and L18e"/>
    <property type="match status" value="1"/>
</dbReference>
<dbReference type="GO" id="GO:0006412">
    <property type="term" value="P:translation"/>
    <property type="evidence" value="ECO:0007669"/>
    <property type="project" value="InterPro"/>
</dbReference>
<evidence type="ECO:0000256" key="2">
    <source>
        <dbReference type="ARBA" id="ARBA00022980"/>
    </source>
</evidence>
<evidence type="ECO:0000259" key="5">
    <source>
        <dbReference type="Pfam" id="PF00828"/>
    </source>
</evidence>
<protein>
    <recommendedName>
        <fullName evidence="5">Large ribosomal subunit protein uL15/eL18 domain-containing protein</fullName>
    </recommendedName>
</protein>
<keyword evidence="2" id="KW-0689">Ribosomal protein</keyword>
<dbReference type="EMBL" id="KN825424">
    <property type="protein sequence ID" value="KIK91125.1"/>
    <property type="molecule type" value="Genomic_DNA"/>
</dbReference>
<organism evidence="6 7">
    <name type="scientific">Paxillus rubicundulus Ve08.2h10</name>
    <dbReference type="NCBI Taxonomy" id="930991"/>
    <lineage>
        <taxon>Eukaryota</taxon>
        <taxon>Fungi</taxon>
        <taxon>Dikarya</taxon>
        <taxon>Basidiomycota</taxon>
        <taxon>Agaricomycotina</taxon>
        <taxon>Agaricomycetes</taxon>
        <taxon>Agaricomycetidae</taxon>
        <taxon>Boletales</taxon>
        <taxon>Paxilineae</taxon>
        <taxon>Paxillaceae</taxon>
        <taxon>Paxillus</taxon>
    </lineage>
</organism>
<dbReference type="NCBIfam" id="TIGR01071">
    <property type="entry name" value="rplO_bact"/>
    <property type="match status" value="1"/>
</dbReference>
<feature type="region of interest" description="Disordered" evidence="4">
    <location>
        <begin position="23"/>
        <end position="76"/>
    </location>
</feature>
<feature type="compositionally biased region" description="Gly residues" evidence="4">
    <location>
        <begin position="32"/>
        <end position="43"/>
    </location>
</feature>
<keyword evidence="7" id="KW-1185">Reference proteome</keyword>
<reference evidence="6 7" key="1">
    <citation type="submission" date="2014-04" db="EMBL/GenBank/DDBJ databases">
        <authorList>
            <consortium name="DOE Joint Genome Institute"/>
            <person name="Kuo A."/>
            <person name="Kohler A."/>
            <person name="Jargeat P."/>
            <person name="Nagy L.G."/>
            <person name="Floudas D."/>
            <person name="Copeland A."/>
            <person name="Barry K.W."/>
            <person name="Cichocki N."/>
            <person name="Veneault-Fourrey C."/>
            <person name="LaButti K."/>
            <person name="Lindquist E.A."/>
            <person name="Lipzen A."/>
            <person name="Lundell T."/>
            <person name="Morin E."/>
            <person name="Murat C."/>
            <person name="Sun H."/>
            <person name="Tunlid A."/>
            <person name="Henrissat B."/>
            <person name="Grigoriev I.V."/>
            <person name="Hibbett D.S."/>
            <person name="Martin F."/>
            <person name="Nordberg H.P."/>
            <person name="Cantor M.N."/>
            <person name="Hua S.X."/>
        </authorList>
    </citation>
    <scope>NUCLEOTIDE SEQUENCE [LARGE SCALE GENOMIC DNA]</scope>
    <source>
        <strain evidence="6 7">Ve08.2h10</strain>
    </source>
</reference>
<proteinExistence type="inferred from homology"/>
<dbReference type="OrthoDB" id="361383at2759"/>
<dbReference type="GO" id="GO:0005762">
    <property type="term" value="C:mitochondrial large ribosomal subunit"/>
    <property type="evidence" value="ECO:0007669"/>
    <property type="project" value="TreeGrafter"/>
</dbReference>
<dbReference type="PANTHER" id="PTHR12934">
    <property type="entry name" value="50S RIBOSOMAL PROTEIN L15"/>
    <property type="match status" value="1"/>
</dbReference>
<accession>A0A0D0E2N9</accession>
<dbReference type="HAMAP" id="MF_01341">
    <property type="entry name" value="Ribosomal_uL15"/>
    <property type="match status" value="1"/>
</dbReference>
<evidence type="ECO:0000256" key="3">
    <source>
        <dbReference type="ARBA" id="ARBA00023274"/>
    </source>
</evidence>
<evidence type="ECO:0000256" key="1">
    <source>
        <dbReference type="ARBA" id="ARBA00007320"/>
    </source>
</evidence>
<sequence>MSSVVRASATRVSLSNLTPAFGSLHNQKRVGRGQGSGYGGTSGRGHKGQKARSGNGKPKAGFEGGQTPITKRFPKKGFVNPNRKIYAAVNLDRIQHWIDQGRLHSSPEKPITAKELLLSGCVHNVHDGIKLLGDGADFLKSPVHITPSRASKSAIKAVEAMGGSVFCQYYNSLALRDCVKGRTDHISASPTRRNDILWYTEWRNRGYLSPEAVEKIPLVSERWRELSKQLLAFKTQSFTKKPIVVHTTE</sequence>
<evidence type="ECO:0000256" key="4">
    <source>
        <dbReference type="SAM" id="MobiDB-lite"/>
    </source>
</evidence>
<dbReference type="AlphaFoldDB" id="A0A0D0E2N9"/>
<feature type="domain" description="Large ribosomal subunit protein uL15/eL18" evidence="5">
    <location>
        <begin position="89"/>
        <end position="165"/>
    </location>
</feature>
<dbReference type="STRING" id="930991.A0A0D0E2N9"/>
<dbReference type="HOGENOM" id="CLU_055188_5_1_1"/>
<dbReference type="InterPro" id="IPR036227">
    <property type="entry name" value="Ribosomal_uL15/eL18_sf"/>
</dbReference>
<evidence type="ECO:0000313" key="7">
    <source>
        <dbReference type="Proteomes" id="UP000054538"/>
    </source>
</evidence>
<dbReference type="Gene3D" id="3.100.10.10">
    <property type="match status" value="1"/>
</dbReference>
<dbReference type="InterPro" id="IPR030878">
    <property type="entry name" value="Ribosomal_uL15"/>
</dbReference>
<comment type="similarity">
    <text evidence="1">Belongs to the universal ribosomal protein uL15 family.</text>
</comment>
<gene>
    <name evidence="6" type="ORF">PAXRUDRAFT_27153</name>
</gene>
<dbReference type="PANTHER" id="PTHR12934:SF11">
    <property type="entry name" value="LARGE RIBOSOMAL SUBUNIT PROTEIN UL15M"/>
    <property type="match status" value="1"/>
</dbReference>
<dbReference type="GO" id="GO:0003735">
    <property type="term" value="F:structural constituent of ribosome"/>
    <property type="evidence" value="ECO:0007669"/>
    <property type="project" value="InterPro"/>
</dbReference>
<evidence type="ECO:0000313" key="6">
    <source>
        <dbReference type="EMBL" id="KIK91125.1"/>
    </source>
</evidence>
<dbReference type="Proteomes" id="UP000054538">
    <property type="component" value="Unassembled WGS sequence"/>
</dbReference>
<name>A0A0D0E2N9_9AGAM</name>
<dbReference type="InParanoid" id="A0A0D0E2N9"/>
<dbReference type="Pfam" id="PF00828">
    <property type="entry name" value="Ribosomal_L27A"/>
    <property type="match status" value="1"/>
</dbReference>
<keyword evidence="3" id="KW-0687">Ribonucleoprotein</keyword>
<dbReference type="InterPro" id="IPR021131">
    <property type="entry name" value="Ribosomal_uL15/eL18"/>
</dbReference>
<reference evidence="7" key="2">
    <citation type="submission" date="2015-01" db="EMBL/GenBank/DDBJ databases">
        <title>Evolutionary Origins and Diversification of the Mycorrhizal Mutualists.</title>
        <authorList>
            <consortium name="DOE Joint Genome Institute"/>
            <consortium name="Mycorrhizal Genomics Consortium"/>
            <person name="Kohler A."/>
            <person name="Kuo A."/>
            <person name="Nagy L.G."/>
            <person name="Floudas D."/>
            <person name="Copeland A."/>
            <person name="Barry K.W."/>
            <person name="Cichocki N."/>
            <person name="Veneault-Fourrey C."/>
            <person name="LaButti K."/>
            <person name="Lindquist E.A."/>
            <person name="Lipzen A."/>
            <person name="Lundell T."/>
            <person name="Morin E."/>
            <person name="Murat C."/>
            <person name="Riley R."/>
            <person name="Ohm R."/>
            <person name="Sun H."/>
            <person name="Tunlid A."/>
            <person name="Henrissat B."/>
            <person name="Grigoriev I.V."/>
            <person name="Hibbett D.S."/>
            <person name="Martin F."/>
        </authorList>
    </citation>
    <scope>NUCLEOTIDE SEQUENCE [LARGE SCALE GENOMIC DNA]</scope>
    <source>
        <strain evidence="7">Ve08.2h10</strain>
    </source>
</reference>